<accession>A0A811NGK1</accession>
<dbReference type="EMBL" id="CAJGYO010000003">
    <property type="protein sequence ID" value="CAD6221484.1"/>
    <property type="molecule type" value="Genomic_DNA"/>
</dbReference>
<evidence type="ECO:0000313" key="2">
    <source>
        <dbReference type="Proteomes" id="UP000604825"/>
    </source>
</evidence>
<dbReference type="AlphaFoldDB" id="A0A811NGK1"/>
<keyword evidence="2" id="KW-1185">Reference proteome</keyword>
<dbReference type="Proteomes" id="UP000604825">
    <property type="component" value="Unassembled WGS sequence"/>
</dbReference>
<gene>
    <name evidence="1" type="ORF">NCGR_LOCUS14753</name>
</gene>
<evidence type="ECO:0000313" key="1">
    <source>
        <dbReference type="EMBL" id="CAD6221484.1"/>
    </source>
</evidence>
<reference evidence="1" key="1">
    <citation type="submission" date="2020-10" db="EMBL/GenBank/DDBJ databases">
        <authorList>
            <person name="Han B."/>
            <person name="Lu T."/>
            <person name="Zhao Q."/>
            <person name="Huang X."/>
            <person name="Zhao Y."/>
        </authorList>
    </citation>
    <scope>NUCLEOTIDE SEQUENCE</scope>
</reference>
<organism evidence="1 2">
    <name type="scientific">Miscanthus lutarioriparius</name>
    <dbReference type="NCBI Taxonomy" id="422564"/>
    <lineage>
        <taxon>Eukaryota</taxon>
        <taxon>Viridiplantae</taxon>
        <taxon>Streptophyta</taxon>
        <taxon>Embryophyta</taxon>
        <taxon>Tracheophyta</taxon>
        <taxon>Spermatophyta</taxon>
        <taxon>Magnoliopsida</taxon>
        <taxon>Liliopsida</taxon>
        <taxon>Poales</taxon>
        <taxon>Poaceae</taxon>
        <taxon>PACMAD clade</taxon>
        <taxon>Panicoideae</taxon>
        <taxon>Andropogonodae</taxon>
        <taxon>Andropogoneae</taxon>
        <taxon>Saccharinae</taxon>
        <taxon>Miscanthus</taxon>
    </lineage>
</organism>
<name>A0A811NGK1_9POAL</name>
<sequence length="183" mass="18901">MVRGRLSLHLGSWGRNQGCCRGSRGARSSPRLLASQWLRDAASAQSLSAAAVAASSSSEQAARAASRAHNAERRVVDDGRRGGLVLPGAGAQKPFRARTVDAATWASTVAAASQACLAAAVASTHTFLTGYALMGAQCAIGGGLAGNDGSTVRDPEGCWARGARVRGGVGLFVWGHFWRTRLL</sequence>
<comment type="caution">
    <text evidence="1">The sequence shown here is derived from an EMBL/GenBank/DDBJ whole genome shotgun (WGS) entry which is preliminary data.</text>
</comment>
<protein>
    <submittedName>
        <fullName evidence="1">Uncharacterized protein</fullName>
    </submittedName>
</protein>
<proteinExistence type="predicted"/>